<name>A0ABS7BE51_9ACTN</name>
<proteinExistence type="predicted"/>
<dbReference type="SUPFAM" id="SSF55785">
    <property type="entry name" value="PYP-like sensor domain (PAS domain)"/>
    <property type="match status" value="1"/>
</dbReference>
<dbReference type="Pfam" id="PF08447">
    <property type="entry name" value="PAS_3"/>
    <property type="match status" value="1"/>
</dbReference>
<dbReference type="RefSeq" id="WP_220148278.1">
    <property type="nucleotide sequence ID" value="NZ_JAHXZI010000024.1"/>
</dbReference>
<dbReference type="CDD" id="cd00130">
    <property type="entry name" value="PAS"/>
    <property type="match status" value="1"/>
</dbReference>
<dbReference type="InterPro" id="IPR013655">
    <property type="entry name" value="PAS_fold_3"/>
</dbReference>
<reference evidence="2 3" key="1">
    <citation type="journal article" date="2013" name="Antonie Van Leeuwenhoek">
        <title>Actinoplanes hulinensis sp. nov., a novel actinomycete isolated from soybean root (Glycine max (L.) Merr).</title>
        <authorList>
            <person name="Shen Y."/>
            <person name="Liu C."/>
            <person name="Wang X."/>
            <person name="Zhao J."/>
            <person name="Jia F."/>
            <person name="Zhang Y."/>
            <person name="Wang L."/>
            <person name="Yang D."/>
            <person name="Xiang W."/>
        </authorList>
    </citation>
    <scope>NUCLEOTIDE SEQUENCE [LARGE SCALE GENOMIC DNA]</scope>
    <source>
        <strain evidence="2 3">NEAU-M9</strain>
    </source>
</reference>
<dbReference type="SMART" id="SM00086">
    <property type="entry name" value="PAC"/>
    <property type="match status" value="1"/>
</dbReference>
<dbReference type="Proteomes" id="UP001519863">
    <property type="component" value="Unassembled WGS sequence"/>
</dbReference>
<comment type="caution">
    <text evidence="2">The sequence shown here is derived from an EMBL/GenBank/DDBJ whole genome shotgun (WGS) entry which is preliminary data.</text>
</comment>
<dbReference type="Gene3D" id="3.30.450.20">
    <property type="entry name" value="PAS domain"/>
    <property type="match status" value="1"/>
</dbReference>
<dbReference type="InterPro" id="IPR000014">
    <property type="entry name" value="PAS"/>
</dbReference>
<protein>
    <submittedName>
        <fullName evidence="2">PAS domain-containing protein</fullName>
    </submittedName>
</protein>
<evidence type="ECO:0000259" key="1">
    <source>
        <dbReference type="PROSITE" id="PS50113"/>
    </source>
</evidence>
<accession>A0ABS7BE51</accession>
<dbReference type="InterPro" id="IPR000700">
    <property type="entry name" value="PAS-assoc_C"/>
</dbReference>
<dbReference type="PROSITE" id="PS50113">
    <property type="entry name" value="PAC"/>
    <property type="match status" value="1"/>
</dbReference>
<evidence type="ECO:0000313" key="3">
    <source>
        <dbReference type="Proteomes" id="UP001519863"/>
    </source>
</evidence>
<sequence length="158" mass="17379">MSITAIGPAAGDVAAKIMPLSQPELELRGILGCVPRVSWISGMDSMPEWFNVLAVEYSGGATPSGEGWEWTGFIHPDDVTDVRAAAERGADTQMWYEVDCRLRRHDGRFFWHRVMAMPMAGADGRVNRWACTAADIEDQKAVAATLREAQRVSAEARL</sequence>
<gene>
    <name evidence="2" type="ORF">KZ829_35870</name>
</gene>
<dbReference type="InterPro" id="IPR001610">
    <property type="entry name" value="PAC"/>
</dbReference>
<evidence type="ECO:0000313" key="2">
    <source>
        <dbReference type="EMBL" id="MBW6439119.1"/>
    </source>
</evidence>
<keyword evidence="3" id="KW-1185">Reference proteome</keyword>
<feature type="domain" description="PAC" evidence="1">
    <location>
        <begin position="96"/>
        <end position="148"/>
    </location>
</feature>
<dbReference type="EMBL" id="JAHXZI010000024">
    <property type="protein sequence ID" value="MBW6439119.1"/>
    <property type="molecule type" value="Genomic_DNA"/>
</dbReference>
<dbReference type="NCBIfam" id="TIGR00229">
    <property type="entry name" value="sensory_box"/>
    <property type="match status" value="1"/>
</dbReference>
<dbReference type="InterPro" id="IPR035965">
    <property type="entry name" value="PAS-like_dom_sf"/>
</dbReference>
<organism evidence="2 3">
    <name type="scientific">Actinoplanes hulinensis</name>
    <dbReference type="NCBI Taxonomy" id="1144547"/>
    <lineage>
        <taxon>Bacteria</taxon>
        <taxon>Bacillati</taxon>
        <taxon>Actinomycetota</taxon>
        <taxon>Actinomycetes</taxon>
        <taxon>Micromonosporales</taxon>
        <taxon>Micromonosporaceae</taxon>
        <taxon>Actinoplanes</taxon>
    </lineage>
</organism>